<evidence type="ECO:0000313" key="2">
    <source>
        <dbReference type="Proteomes" id="UP001489719"/>
    </source>
</evidence>
<name>A0ACC3TRN1_9ASCO</name>
<sequence>MITATNILNAAIQAENPVVRQATPAAGPELSSKTSRITGFLANIFHRKASENKEADATVHGRHSVSVLVDDRRRSWHLRHLFHRNTPTGLVEGGQKQVTRRFRGVKSSRFSKVFGTKRRDNVGDSNEAADVGNASAASRTAGKLSFLNRIFTKKELPIIDLSEPVDAFAGLVASAALTASDIATAEASEEPVVVIGTTTRSRYAFNADCVHCSTQSTGGDFFLDHSMISSDSYDSCTVESVAVEDLILAEIKNTMTPVLQEVEPDSFSTVDLSECKTETENSGATGHQTRDILPLSLFGNVDQENNDFEVTLRLGLSASASPSYGLSVITNTVCGVLGSIGEHASHIVQQQLAAARKQPKTASKQQVGGYHDLTITPIPKSMARIFSPCVPAANIARSSLSDLDELDHNWVLSCADTAAGSLAGGAVLSV</sequence>
<comment type="caution">
    <text evidence="1">The sequence shown here is derived from an EMBL/GenBank/DDBJ whole genome shotgun (WGS) entry which is preliminary data.</text>
</comment>
<protein>
    <submittedName>
        <fullName evidence="1">Uncharacterized protein</fullName>
    </submittedName>
</protein>
<keyword evidence="2" id="KW-1185">Reference proteome</keyword>
<organism evidence="1 2">
    <name type="scientific">Lipomyces orientalis</name>
    <dbReference type="NCBI Taxonomy" id="1233043"/>
    <lineage>
        <taxon>Eukaryota</taxon>
        <taxon>Fungi</taxon>
        <taxon>Dikarya</taxon>
        <taxon>Ascomycota</taxon>
        <taxon>Saccharomycotina</taxon>
        <taxon>Lipomycetes</taxon>
        <taxon>Lipomycetales</taxon>
        <taxon>Lipomycetaceae</taxon>
        <taxon>Lipomyces</taxon>
    </lineage>
</organism>
<dbReference type="Proteomes" id="UP001489719">
    <property type="component" value="Unassembled WGS sequence"/>
</dbReference>
<reference evidence="2" key="1">
    <citation type="journal article" date="2024" name="Front. Bioeng. Biotechnol.">
        <title>Genome-scale model development and genomic sequencing of the oleaginous clade Lipomyces.</title>
        <authorList>
            <person name="Czajka J.J."/>
            <person name="Han Y."/>
            <person name="Kim J."/>
            <person name="Mondo S.J."/>
            <person name="Hofstad B.A."/>
            <person name="Robles A."/>
            <person name="Haridas S."/>
            <person name="Riley R."/>
            <person name="LaButti K."/>
            <person name="Pangilinan J."/>
            <person name="Andreopoulos W."/>
            <person name="Lipzen A."/>
            <person name="Yan J."/>
            <person name="Wang M."/>
            <person name="Ng V."/>
            <person name="Grigoriev I.V."/>
            <person name="Spatafora J.W."/>
            <person name="Magnuson J.K."/>
            <person name="Baker S.E."/>
            <person name="Pomraning K.R."/>
        </authorList>
    </citation>
    <scope>NUCLEOTIDE SEQUENCE [LARGE SCALE GENOMIC DNA]</scope>
    <source>
        <strain evidence="2">CBS 10300</strain>
    </source>
</reference>
<gene>
    <name evidence="1" type="ORF">V1517DRAFT_118580</name>
</gene>
<evidence type="ECO:0000313" key="1">
    <source>
        <dbReference type="EMBL" id="KAK9322793.1"/>
    </source>
</evidence>
<accession>A0ACC3TRN1</accession>
<proteinExistence type="predicted"/>
<dbReference type="EMBL" id="MU970070">
    <property type="protein sequence ID" value="KAK9322793.1"/>
    <property type="molecule type" value="Genomic_DNA"/>
</dbReference>